<sequence>MHLCKDCSCSKVGSPSSVTVLPWKVSLDEGKPMISLQVLPKNRYTPSIPLVLHVFESLKNSEINSNIM</sequence>
<dbReference type="EMBL" id="GGEC01047299">
    <property type="protein sequence ID" value="MBX27783.1"/>
    <property type="molecule type" value="Transcribed_RNA"/>
</dbReference>
<organism evidence="1">
    <name type="scientific">Rhizophora mucronata</name>
    <name type="common">Asiatic mangrove</name>
    <dbReference type="NCBI Taxonomy" id="61149"/>
    <lineage>
        <taxon>Eukaryota</taxon>
        <taxon>Viridiplantae</taxon>
        <taxon>Streptophyta</taxon>
        <taxon>Embryophyta</taxon>
        <taxon>Tracheophyta</taxon>
        <taxon>Spermatophyta</taxon>
        <taxon>Magnoliopsida</taxon>
        <taxon>eudicotyledons</taxon>
        <taxon>Gunneridae</taxon>
        <taxon>Pentapetalae</taxon>
        <taxon>rosids</taxon>
        <taxon>fabids</taxon>
        <taxon>Malpighiales</taxon>
        <taxon>Rhizophoraceae</taxon>
        <taxon>Rhizophora</taxon>
    </lineage>
</organism>
<name>A0A2P2MC21_RHIMU</name>
<evidence type="ECO:0000313" key="1">
    <source>
        <dbReference type="EMBL" id="MBX27783.1"/>
    </source>
</evidence>
<dbReference type="AlphaFoldDB" id="A0A2P2MC21"/>
<reference evidence="1" key="1">
    <citation type="submission" date="2018-02" db="EMBL/GenBank/DDBJ databases">
        <title>Rhizophora mucronata_Transcriptome.</title>
        <authorList>
            <person name="Meera S.P."/>
            <person name="Sreeshan A."/>
            <person name="Augustine A."/>
        </authorList>
    </citation>
    <scope>NUCLEOTIDE SEQUENCE</scope>
    <source>
        <tissue evidence="1">Leaf</tissue>
    </source>
</reference>
<accession>A0A2P2MC21</accession>
<protein>
    <submittedName>
        <fullName evidence="1">Uncharacterized protein</fullName>
    </submittedName>
</protein>
<proteinExistence type="predicted"/>